<dbReference type="Pfam" id="PF00027">
    <property type="entry name" value="cNMP_binding"/>
    <property type="match status" value="2"/>
</dbReference>
<dbReference type="Pfam" id="PF02197">
    <property type="entry name" value="RIIa"/>
    <property type="match status" value="1"/>
</dbReference>
<comment type="subunit">
    <text evidence="8">Tetramer, composed of 2 regulatory (R) and 2 catalytic (C) subunits. In the presence of cAMP it dissociates into 2 active monomeric C subunits and an R dimer.</text>
</comment>
<dbReference type="InterPro" id="IPR012198">
    <property type="entry name" value="cAMP_dep_PK_reg_su"/>
</dbReference>
<feature type="domain" description="Cyclic nucleotide-binding" evidence="11">
    <location>
        <begin position="327"/>
        <end position="396"/>
    </location>
</feature>
<keyword evidence="13" id="KW-1185">Reference proteome</keyword>
<dbReference type="SMART" id="SM00100">
    <property type="entry name" value="cNMP"/>
    <property type="match status" value="2"/>
</dbReference>
<dbReference type="PROSITE" id="PS50042">
    <property type="entry name" value="CNMP_BINDING_3"/>
    <property type="match status" value="2"/>
</dbReference>
<comment type="caution">
    <text evidence="12">The sequence shown here is derived from an EMBL/GenBank/DDBJ whole genome shotgun (WGS) entry which is preliminary data.</text>
</comment>
<evidence type="ECO:0000256" key="1">
    <source>
        <dbReference type="ARBA" id="ARBA00005753"/>
    </source>
</evidence>
<dbReference type="PROSITE" id="PS00888">
    <property type="entry name" value="CNMP_BINDING_1"/>
    <property type="match status" value="1"/>
</dbReference>
<feature type="domain" description="Cyclic nucleotide-binding" evidence="11">
    <location>
        <begin position="204"/>
        <end position="324"/>
    </location>
</feature>
<sequence>MQLASLAQRLMASAFQFAAVETTTSYSEILENLEREIQRERPSDVLQFCADYFNGKLAEQRQRFLSQDSSDISGVFSTKFRIMLLDGSSAFDFERHPHATSNGHTSPVFKFAPPSRSSISSDFPMDQSEIDEDDEFDHDEEHDKFSTAAIPSMPPPSAYNRGRRTSVSAESIAPSQNQDYVKTVIPKSDDQKQRIQAAIGNNFLFKNLDEEQYNDVINAMAEKKVPKGTKVIEQGAVGDYFYAVESGTFDCYISKNGEAPIKVVSYEAGGSFGELALMYNAPRAATIIATSDAVLWALDRVTFRRILMENTSRKRKMYEAFLGEVPLLRSLKPYERHKIADALESVYYEDGDIIVNEGDVGDSFYIIESGEARVFRTTPSGEQQEVNCLERGGYFGGEYNTWCPQA</sequence>
<evidence type="ECO:0000256" key="5">
    <source>
        <dbReference type="ARBA" id="ARBA00022737"/>
    </source>
</evidence>
<dbReference type="FunFam" id="2.60.120.10:FF:000039">
    <property type="entry name" value="cAMP-dependent protein kinase regulatory subunit"/>
    <property type="match status" value="1"/>
</dbReference>
<dbReference type="PROSITE" id="PS00889">
    <property type="entry name" value="CNMP_BINDING_2"/>
    <property type="match status" value="1"/>
</dbReference>
<dbReference type="InterPro" id="IPR003117">
    <property type="entry name" value="cAMP_dep_PK_reg_su_I/II_a/b"/>
</dbReference>
<dbReference type="Proteomes" id="UP000654370">
    <property type="component" value="Unassembled WGS sequence"/>
</dbReference>
<dbReference type="SUPFAM" id="SSF51206">
    <property type="entry name" value="cAMP-binding domain-like"/>
    <property type="match status" value="2"/>
</dbReference>
<keyword evidence="4 8" id="KW-0116">cAMP-binding</keyword>
<dbReference type="PRINTS" id="PR00103">
    <property type="entry name" value="CAMPKINASE"/>
</dbReference>
<evidence type="ECO:0000313" key="12">
    <source>
        <dbReference type="EMBL" id="KAG2182388.1"/>
    </source>
</evidence>
<dbReference type="Gene3D" id="2.60.120.10">
    <property type="entry name" value="Jelly Rolls"/>
    <property type="match status" value="2"/>
</dbReference>
<evidence type="ECO:0000313" key="13">
    <source>
        <dbReference type="Proteomes" id="UP000654370"/>
    </source>
</evidence>
<dbReference type="AlphaFoldDB" id="A0A8H7PY38"/>
<dbReference type="GO" id="GO:0030552">
    <property type="term" value="F:cAMP binding"/>
    <property type="evidence" value="ECO:0007669"/>
    <property type="project" value="UniProtKB-KW"/>
</dbReference>
<evidence type="ECO:0000256" key="9">
    <source>
        <dbReference type="PIRSR" id="PIRSR000548-1"/>
    </source>
</evidence>
<evidence type="ECO:0000256" key="4">
    <source>
        <dbReference type="ARBA" id="ARBA00022566"/>
    </source>
</evidence>
<keyword evidence="6 8" id="KW-0547">Nucleotide-binding</keyword>
<feature type="binding site" evidence="9">
    <location>
        <position position="283"/>
    </location>
    <ligand>
        <name>3',5'-cyclic AMP</name>
        <dbReference type="ChEBI" id="CHEBI:58165"/>
        <label>1</label>
    </ligand>
</feature>
<dbReference type="GO" id="GO:0005952">
    <property type="term" value="C:cAMP-dependent protein kinase complex"/>
    <property type="evidence" value="ECO:0007669"/>
    <property type="project" value="InterPro"/>
</dbReference>
<comment type="similarity">
    <text evidence="1 8">Belongs to the cAMP-dependent kinase regulatory chain family.</text>
</comment>
<dbReference type="GO" id="GO:0005829">
    <property type="term" value="C:cytosol"/>
    <property type="evidence" value="ECO:0007669"/>
    <property type="project" value="TreeGrafter"/>
</dbReference>
<feature type="binding site" evidence="9">
    <location>
        <position position="274"/>
    </location>
    <ligand>
        <name>3',5'-cyclic AMP</name>
        <dbReference type="ChEBI" id="CHEBI:58165"/>
        <label>1</label>
    </ligand>
</feature>
<dbReference type="InterPro" id="IPR018490">
    <property type="entry name" value="cNMP-bd_dom_sf"/>
</dbReference>
<feature type="region of interest" description="Disordered" evidence="10">
    <location>
        <begin position="134"/>
        <end position="173"/>
    </location>
</feature>
<dbReference type="InterPro" id="IPR018488">
    <property type="entry name" value="cNMP-bd_CS"/>
</dbReference>
<dbReference type="PANTHER" id="PTHR11635:SF152">
    <property type="entry name" value="CAMP-DEPENDENT PROTEIN KINASE TYPE I REGULATORY SUBUNIT-RELATED"/>
    <property type="match status" value="1"/>
</dbReference>
<evidence type="ECO:0000256" key="3">
    <source>
        <dbReference type="ARBA" id="ARBA00022553"/>
    </source>
</evidence>
<keyword evidence="3" id="KW-0597">Phosphoprotein</keyword>
<evidence type="ECO:0000256" key="10">
    <source>
        <dbReference type="SAM" id="MobiDB-lite"/>
    </source>
</evidence>
<dbReference type="InterPro" id="IPR050503">
    <property type="entry name" value="cAMP-dep_PK_reg_su-like"/>
</dbReference>
<organism evidence="12 13">
    <name type="scientific">Mortierella isabellina</name>
    <name type="common">Filamentous fungus</name>
    <name type="synonym">Umbelopsis isabellina</name>
    <dbReference type="NCBI Taxonomy" id="91625"/>
    <lineage>
        <taxon>Eukaryota</taxon>
        <taxon>Fungi</taxon>
        <taxon>Fungi incertae sedis</taxon>
        <taxon>Mucoromycota</taxon>
        <taxon>Mucoromycotina</taxon>
        <taxon>Umbelopsidomycetes</taxon>
        <taxon>Umbelopsidales</taxon>
        <taxon>Umbelopsidaceae</taxon>
        <taxon>Umbelopsis</taxon>
    </lineage>
</organism>
<dbReference type="EMBL" id="JAEPQZ010000004">
    <property type="protein sequence ID" value="KAG2182388.1"/>
    <property type="molecule type" value="Genomic_DNA"/>
</dbReference>
<accession>A0A8H7PY38</accession>
<name>A0A8H7PY38_MORIS</name>
<dbReference type="Gene3D" id="1.20.890.10">
    <property type="entry name" value="cAMP-dependent protein kinase regulatory subunit, dimerization-anchoring domain"/>
    <property type="match status" value="1"/>
</dbReference>
<dbReference type="PANTHER" id="PTHR11635">
    <property type="entry name" value="CAMP-DEPENDENT PROTEIN KINASE REGULATORY CHAIN"/>
    <property type="match status" value="1"/>
</dbReference>
<evidence type="ECO:0000256" key="8">
    <source>
        <dbReference type="PIRNR" id="PIRNR000548"/>
    </source>
</evidence>
<gene>
    <name evidence="12" type="ORF">INT43_007318</name>
</gene>
<dbReference type="PIRSF" id="PIRSF000548">
    <property type="entry name" value="PK_regulatory"/>
    <property type="match status" value="1"/>
</dbReference>
<evidence type="ECO:0000256" key="7">
    <source>
        <dbReference type="ARBA" id="ARBA00023149"/>
    </source>
</evidence>
<dbReference type="GO" id="GO:0005634">
    <property type="term" value="C:nucleus"/>
    <property type="evidence" value="ECO:0007669"/>
    <property type="project" value="TreeGrafter"/>
</dbReference>
<dbReference type="GO" id="GO:0033554">
    <property type="term" value="P:cellular response to stress"/>
    <property type="evidence" value="ECO:0007669"/>
    <property type="project" value="UniProtKB-ARBA"/>
</dbReference>
<evidence type="ECO:0000259" key="11">
    <source>
        <dbReference type="PROSITE" id="PS50042"/>
    </source>
</evidence>
<dbReference type="SMART" id="SM00394">
    <property type="entry name" value="RIIa"/>
    <property type="match status" value="1"/>
</dbReference>
<dbReference type="InterPro" id="IPR000595">
    <property type="entry name" value="cNMP-bd_dom"/>
</dbReference>
<reference evidence="12" key="1">
    <citation type="submission" date="2020-12" db="EMBL/GenBank/DDBJ databases">
        <title>Metabolic potential, ecology and presence of endohyphal bacteria is reflected in genomic diversity of Mucoromycotina.</title>
        <authorList>
            <person name="Muszewska A."/>
            <person name="Okrasinska A."/>
            <person name="Steczkiewicz K."/>
            <person name="Drgas O."/>
            <person name="Orlowska M."/>
            <person name="Perlinska-Lenart U."/>
            <person name="Aleksandrzak-Piekarczyk T."/>
            <person name="Szatraj K."/>
            <person name="Zielenkiewicz U."/>
            <person name="Pilsyk S."/>
            <person name="Malc E."/>
            <person name="Mieczkowski P."/>
            <person name="Kruszewska J.S."/>
            <person name="Biernat P."/>
            <person name="Pawlowska J."/>
        </authorList>
    </citation>
    <scope>NUCLEOTIDE SEQUENCE</scope>
    <source>
        <strain evidence="12">WA0000067209</strain>
    </source>
</reference>
<dbReference type="OrthoDB" id="417078at2759"/>
<dbReference type="CDD" id="cd12098">
    <property type="entry name" value="DD_R_ScPKA-like"/>
    <property type="match status" value="1"/>
</dbReference>
<dbReference type="InterPro" id="IPR014710">
    <property type="entry name" value="RmlC-like_jellyroll"/>
</dbReference>
<evidence type="ECO:0000256" key="6">
    <source>
        <dbReference type="ARBA" id="ARBA00022741"/>
    </source>
</evidence>
<keyword evidence="5" id="KW-0677">Repeat</keyword>
<evidence type="ECO:0000256" key="2">
    <source>
        <dbReference type="ARBA" id="ARBA00020355"/>
    </source>
</evidence>
<dbReference type="SUPFAM" id="SSF47391">
    <property type="entry name" value="Dimerization-anchoring domain of cAMP-dependent PK regulatory subunit"/>
    <property type="match status" value="1"/>
</dbReference>
<proteinExistence type="inferred from homology"/>
<keyword evidence="7 8" id="KW-0114">cAMP</keyword>
<dbReference type="GO" id="GO:0004862">
    <property type="term" value="F:cAMP-dependent protein kinase inhibitor activity"/>
    <property type="evidence" value="ECO:0007669"/>
    <property type="project" value="TreeGrafter"/>
</dbReference>
<protein>
    <recommendedName>
        <fullName evidence="2 8">cAMP-dependent protein kinase regulatory subunit</fullName>
    </recommendedName>
</protein>
<dbReference type="CDD" id="cd00038">
    <property type="entry name" value="CAP_ED"/>
    <property type="match status" value="2"/>
</dbReference>
<dbReference type="GO" id="GO:0034236">
    <property type="term" value="F:protein kinase A catalytic subunit binding"/>
    <property type="evidence" value="ECO:0007669"/>
    <property type="project" value="TreeGrafter"/>
</dbReference>